<evidence type="ECO:0000313" key="1">
    <source>
        <dbReference type="EMBL" id="VAX23502.1"/>
    </source>
</evidence>
<dbReference type="EMBL" id="UOGA01000249">
    <property type="protein sequence ID" value="VAX23502.1"/>
    <property type="molecule type" value="Genomic_DNA"/>
</dbReference>
<dbReference type="AlphaFoldDB" id="A0A3B1C5X6"/>
<gene>
    <name evidence="1" type="ORF">MNBD_NITROSPINAE04-2264</name>
</gene>
<dbReference type="InterPro" id="IPR058292">
    <property type="entry name" value="DUF7986"/>
</dbReference>
<reference evidence="1" key="1">
    <citation type="submission" date="2018-06" db="EMBL/GenBank/DDBJ databases">
        <authorList>
            <person name="Zhirakovskaya E."/>
        </authorList>
    </citation>
    <scope>NUCLEOTIDE SEQUENCE</scope>
</reference>
<name>A0A3B1C5X6_9ZZZZ</name>
<accession>A0A3B1C5X6</accession>
<dbReference type="Pfam" id="PF25948">
    <property type="entry name" value="DUF7986"/>
    <property type="match status" value="1"/>
</dbReference>
<proteinExistence type="predicted"/>
<sequence>MTLFEKNENDFCGAFRSLLENMSKFSSDVRFEKMAREANGIYEAKAGSIYTDDQQYETHMTSFLEWFLFTQPANEKGQTVIDVYREEMARGSDIELAMIDAIKEHIQDVFLVKSSKNGKIKATALFANKNYIISDQERAGLLQKGDIFEGRIVQFEKKWLLTNGFCHHPSGSLKFIKSEMKRIRKNEGEGIEEFLFALNAMSVRYERSRQIDVKEIYKSR</sequence>
<protein>
    <submittedName>
        <fullName evidence="1">Uncharacterized protein</fullName>
    </submittedName>
</protein>
<organism evidence="1">
    <name type="scientific">hydrothermal vent metagenome</name>
    <dbReference type="NCBI Taxonomy" id="652676"/>
    <lineage>
        <taxon>unclassified sequences</taxon>
        <taxon>metagenomes</taxon>
        <taxon>ecological metagenomes</taxon>
    </lineage>
</organism>